<dbReference type="EMBL" id="FNZR01000011">
    <property type="protein sequence ID" value="SEL84896.1"/>
    <property type="molecule type" value="Genomic_DNA"/>
</dbReference>
<dbReference type="InterPro" id="IPR011050">
    <property type="entry name" value="Pectin_lyase_fold/virulence"/>
</dbReference>
<dbReference type="GO" id="GO:0009279">
    <property type="term" value="C:cell outer membrane"/>
    <property type="evidence" value="ECO:0007669"/>
    <property type="project" value="UniProtKB-SubCell"/>
</dbReference>
<reference evidence="9" key="1">
    <citation type="submission" date="2016-10" db="EMBL/GenBank/DDBJ databases">
        <authorList>
            <person name="Varghese N."/>
            <person name="Submissions S."/>
        </authorList>
    </citation>
    <scope>NUCLEOTIDE SEQUENCE [LARGE SCALE GENOMIC DNA]</scope>
    <source>
        <strain evidence="9">Jip14</strain>
    </source>
</reference>
<dbReference type="PANTHER" id="PTHR11319">
    <property type="entry name" value="G PROTEIN-COUPLED RECEPTOR-RELATED"/>
    <property type="match status" value="1"/>
</dbReference>
<evidence type="ECO:0008006" key="10">
    <source>
        <dbReference type="Google" id="ProtNLM"/>
    </source>
</evidence>
<evidence type="ECO:0000256" key="6">
    <source>
        <dbReference type="ARBA" id="ARBA00023136"/>
    </source>
</evidence>
<dbReference type="RefSeq" id="WP_090608698.1">
    <property type="nucleotide sequence ID" value="NZ_FNZR01000011.1"/>
</dbReference>
<dbReference type="STRING" id="332977.SAMN05421740_111103"/>
<dbReference type="OrthoDB" id="750258at2"/>
<dbReference type="Pfam" id="PF02415">
    <property type="entry name" value="Chlam_PMP"/>
    <property type="match status" value="1"/>
</dbReference>
<evidence type="ECO:0000256" key="7">
    <source>
        <dbReference type="ARBA" id="ARBA00023237"/>
    </source>
</evidence>
<evidence type="ECO:0000256" key="3">
    <source>
        <dbReference type="ARBA" id="ARBA00004613"/>
    </source>
</evidence>
<accession>A0A1H7TKN2</accession>
<proteinExistence type="predicted"/>
<keyword evidence="7" id="KW-0998">Cell outer membrane</keyword>
<keyword evidence="9" id="KW-1185">Reference proteome</keyword>
<evidence type="ECO:0000256" key="5">
    <source>
        <dbReference type="ARBA" id="ARBA00022729"/>
    </source>
</evidence>
<evidence type="ECO:0000313" key="9">
    <source>
        <dbReference type="Proteomes" id="UP000198916"/>
    </source>
</evidence>
<dbReference type="GO" id="GO:0005576">
    <property type="term" value="C:extracellular region"/>
    <property type="evidence" value="ECO:0007669"/>
    <property type="project" value="UniProtKB-SubCell"/>
</dbReference>
<evidence type="ECO:0000256" key="2">
    <source>
        <dbReference type="ARBA" id="ARBA00004442"/>
    </source>
</evidence>
<gene>
    <name evidence="8" type="ORF">SAMN05421740_111103</name>
</gene>
<protein>
    <recommendedName>
        <fullName evidence="10">Right handed beta helix region</fullName>
    </recommendedName>
</protein>
<evidence type="ECO:0000313" key="8">
    <source>
        <dbReference type="EMBL" id="SEL84896.1"/>
    </source>
</evidence>
<evidence type="ECO:0000256" key="1">
    <source>
        <dbReference type="ARBA" id="ARBA00004196"/>
    </source>
</evidence>
<keyword evidence="4" id="KW-0964">Secreted</keyword>
<keyword evidence="5" id="KW-0732">Signal</keyword>
<dbReference type="Proteomes" id="UP000198916">
    <property type="component" value="Unassembled WGS sequence"/>
</dbReference>
<dbReference type="AlphaFoldDB" id="A0A1H7TKN2"/>
<dbReference type="InterPro" id="IPR059226">
    <property type="entry name" value="Choice_anch_Q_dom"/>
</dbReference>
<dbReference type="InterPro" id="IPR003368">
    <property type="entry name" value="POMP_repeat"/>
</dbReference>
<dbReference type="NCBIfam" id="NF041518">
    <property type="entry name" value="choice_anch_Q"/>
    <property type="match status" value="1"/>
</dbReference>
<organism evidence="8 9">
    <name type="scientific">Parapedobacter koreensis</name>
    <dbReference type="NCBI Taxonomy" id="332977"/>
    <lineage>
        <taxon>Bacteria</taxon>
        <taxon>Pseudomonadati</taxon>
        <taxon>Bacteroidota</taxon>
        <taxon>Sphingobacteriia</taxon>
        <taxon>Sphingobacteriales</taxon>
        <taxon>Sphingobacteriaceae</taxon>
        <taxon>Parapedobacter</taxon>
    </lineage>
</organism>
<dbReference type="SUPFAM" id="SSF51126">
    <property type="entry name" value="Pectin lyase-like"/>
    <property type="match status" value="2"/>
</dbReference>
<keyword evidence="6" id="KW-0472">Membrane</keyword>
<comment type="subcellular location">
    <subcellularLocation>
        <location evidence="1">Cell envelope</location>
    </subcellularLocation>
    <subcellularLocation>
        <location evidence="2">Cell outer membrane</location>
    </subcellularLocation>
    <subcellularLocation>
        <location evidence="3">Secreted</location>
    </subcellularLocation>
</comment>
<dbReference type="InterPro" id="IPR012334">
    <property type="entry name" value="Pectin_lyas_fold"/>
</dbReference>
<dbReference type="InterPro" id="IPR006626">
    <property type="entry name" value="PbH1"/>
</dbReference>
<dbReference type="SMART" id="SM00710">
    <property type="entry name" value="PbH1"/>
    <property type="match status" value="9"/>
</dbReference>
<evidence type="ECO:0000256" key="4">
    <source>
        <dbReference type="ARBA" id="ARBA00022525"/>
    </source>
</evidence>
<sequence>MKKLLTTLFSAIRLAAGLAQPQAIRYVKAGGAGNRTGTSWDDASDDLQAMVAAAPRGGEIWVAAGEYRPTGSAFVMKEGVKIYGGFPVPDAANPNPGMNERDWWANKTVLKANGRRVVHNKWNGLTAAAVLDGFVITGGRTNDKGGGICNRGVSPTLANLMICDNQAWGGGGGIFHRGGTLNLSGVTIRDNSTHWNGGGVHCSDCGVFFARVIISDNTADVGSGGGIYSRRIAASSMFENVVINGNSATASGGGIFHFNSSPILRHVTISDNRTTGDGGGLYNCDSSPVLTHVTICDNRTIGDGGGIFNAGNSRSGLTHVIIRSNQAANGGGICQTGYSPELTLTHVTIRDNKATLDGGGMWMDAGSSTTLTNVVISRNAAAKNGGGISCMGNSGRVILTNVTISSNSAGAAGGGLYHERCGPILTNTIIWNNRADGNAGSTSASVYRVGNTYLTASYSLIANSLDNKGNWVKAIGNDGGNNIDADPLFEDEATANYYLTIFSMAIDAGDPKTNKADYAVQAGDIDLAGNSRIAGSCIDMGAYERQVENMIHQSSSSM</sequence>
<dbReference type="PANTHER" id="PTHR11319:SF35">
    <property type="entry name" value="OUTER MEMBRANE PROTEIN PMPC-RELATED"/>
    <property type="match status" value="1"/>
</dbReference>
<name>A0A1H7TKN2_9SPHI</name>
<dbReference type="Gene3D" id="2.160.20.10">
    <property type="entry name" value="Single-stranded right-handed beta-helix, Pectin lyase-like"/>
    <property type="match status" value="1"/>
</dbReference>